<dbReference type="PANTHER" id="PTHR37860">
    <property type="entry name" value="AGAP008810-PA"/>
    <property type="match status" value="1"/>
</dbReference>
<sequence>GLIDTLSLPTEKRTQYQLEAKFAADGHPAILSVNVTHGLNRKFSVSAKLRNVFIKDASFLGKNFILGQHRLYMQVERRLDDSKRQYSVDASLLLPYLLSTRVTGLLEQKGLDWTSGLRIRYGAQEDSENMQECHMSQNLRHEVKPVEKHYGTTVEHELQCSHITFINHRIQIHHERSPIHIQSSLDLSYGNQWNQGSNKQRLLLSQSVRNQSGPGLTSYALEFSLRVPDKGLNCRTQFLYSLQKRRQSEMSTHLKVNYNNQIPLVAGLHWKDMSAKSSLQKWEGSISMDTPWLYFYMAQKLSQLQHGTTQFTSDITTRKLVSIHNLRMDGFYRERGRDREGHLYLFTPTVTYMKVIIVVMFVIHIIPGQTRLCLLALLKVGGTSTSQQASTLWKRYMIHSNHKKHATGRSDSTFICLSMFQKLKKKMLMMAMTLSDSNGSKFDMDIGAKVEEIRKDLNLYQKRWVLHFRQPFTFLPQSLHLQNTFTVDMQKENYILESKLLLSNNRKAIHVLTLGFQPQQFQPYVCSSLMNSFNLKNVPQDLEICINIYKNQV</sequence>
<gene>
    <name evidence="1" type="ORF">C0J50_4373</name>
</gene>
<evidence type="ECO:0000313" key="2">
    <source>
        <dbReference type="Proteomes" id="UP001205998"/>
    </source>
</evidence>
<dbReference type="InterPro" id="IPR048484">
    <property type="entry name" value="LOC400499-like"/>
</dbReference>
<dbReference type="Proteomes" id="UP001205998">
    <property type="component" value="Unassembled WGS sequence"/>
</dbReference>
<organism evidence="1 2">
    <name type="scientific">Silurus asotus</name>
    <name type="common">Amur catfish</name>
    <name type="synonym">Parasilurus asotus</name>
    <dbReference type="NCBI Taxonomy" id="30991"/>
    <lineage>
        <taxon>Eukaryota</taxon>
        <taxon>Metazoa</taxon>
        <taxon>Chordata</taxon>
        <taxon>Craniata</taxon>
        <taxon>Vertebrata</taxon>
        <taxon>Euteleostomi</taxon>
        <taxon>Actinopterygii</taxon>
        <taxon>Neopterygii</taxon>
        <taxon>Teleostei</taxon>
        <taxon>Ostariophysi</taxon>
        <taxon>Siluriformes</taxon>
        <taxon>Siluridae</taxon>
        <taxon>Silurus</taxon>
    </lineage>
</organism>
<dbReference type="PANTHER" id="PTHR37860:SF2">
    <property type="entry name" value="VITELLOGENIN DOMAIN-CONTAINING PROTEIN"/>
    <property type="match status" value="1"/>
</dbReference>
<dbReference type="Pfam" id="PF21013">
    <property type="entry name" value="LOC400499"/>
    <property type="match status" value="1"/>
</dbReference>
<feature type="non-terminal residue" evidence="1">
    <location>
        <position position="553"/>
    </location>
</feature>
<feature type="non-terminal residue" evidence="1">
    <location>
        <position position="1"/>
    </location>
</feature>
<name>A0AAD5FDB1_SILAS</name>
<keyword evidence="2" id="KW-1185">Reference proteome</keyword>
<proteinExistence type="predicted"/>
<comment type="caution">
    <text evidence="1">The sequence shown here is derived from an EMBL/GenBank/DDBJ whole genome shotgun (WGS) entry which is preliminary data.</text>
</comment>
<dbReference type="AlphaFoldDB" id="A0AAD5FDB1"/>
<accession>A0AAD5FDB1</accession>
<reference evidence="1" key="1">
    <citation type="submission" date="2018-07" db="EMBL/GenBank/DDBJ databases">
        <title>Comparative genomics of catfishes provides insights into carnivory and benthic adaptation.</title>
        <authorList>
            <person name="Zhang Y."/>
            <person name="Wang D."/>
            <person name="Peng Z."/>
            <person name="Zheng S."/>
            <person name="Shao F."/>
            <person name="Tao W."/>
        </authorList>
    </citation>
    <scope>NUCLEOTIDE SEQUENCE</scope>
    <source>
        <strain evidence="1">Chongqing</strain>
    </source>
</reference>
<dbReference type="EMBL" id="MU563656">
    <property type="protein sequence ID" value="KAI5612641.1"/>
    <property type="molecule type" value="Genomic_DNA"/>
</dbReference>
<evidence type="ECO:0000313" key="1">
    <source>
        <dbReference type="EMBL" id="KAI5612641.1"/>
    </source>
</evidence>
<protein>
    <submittedName>
        <fullName evidence="1">Uncharacterized protein</fullName>
    </submittedName>
</protein>